<dbReference type="Proteomes" id="UP000471152">
    <property type="component" value="Unassembled WGS sequence"/>
</dbReference>
<evidence type="ECO:0000313" key="2">
    <source>
        <dbReference type="EMBL" id="NEN50594.1"/>
    </source>
</evidence>
<reference evidence="1 3" key="1">
    <citation type="submission" date="2020-01" db="EMBL/GenBank/DDBJ databases">
        <title>the WGS Modestobacter muralis CPCC 204518.</title>
        <authorList>
            <person name="Jiang Z."/>
        </authorList>
    </citation>
    <scope>NUCLEOTIDE SEQUENCE [LARGE SCALE GENOMIC DNA]</scope>
    <source>
        <strain evidence="1 3">DSM 100205</strain>
    </source>
</reference>
<dbReference type="Proteomes" id="UP000468828">
    <property type="component" value="Unassembled WGS sequence"/>
</dbReference>
<dbReference type="SUPFAM" id="SSF74650">
    <property type="entry name" value="Galactose mutarotase-like"/>
    <property type="match status" value="1"/>
</dbReference>
<dbReference type="EMBL" id="JAAGWB010000013">
    <property type="protein sequence ID" value="NEN50594.1"/>
    <property type="molecule type" value="Genomic_DNA"/>
</dbReference>
<evidence type="ECO:0000313" key="3">
    <source>
        <dbReference type="Proteomes" id="UP000468828"/>
    </source>
</evidence>
<dbReference type="InterPro" id="IPR014718">
    <property type="entry name" value="GH-type_carb-bd"/>
</dbReference>
<evidence type="ECO:0000313" key="1">
    <source>
        <dbReference type="EMBL" id="NEK93827.1"/>
    </source>
</evidence>
<dbReference type="GO" id="GO:0030246">
    <property type="term" value="F:carbohydrate binding"/>
    <property type="evidence" value="ECO:0007669"/>
    <property type="project" value="InterPro"/>
</dbReference>
<dbReference type="RefSeq" id="WP_163610222.1">
    <property type="nucleotide sequence ID" value="NZ_JAAGWB010000013.1"/>
</dbReference>
<dbReference type="Gene3D" id="2.70.98.10">
    <property type="match status" value="1"/>
</dbReference>
<gene>
    <name evidence="2" type="ORF">G3R41_06510</name>
    <name evidence="1" type="ORF">GCU67_06510</name>
</gene>
<dbReference type="EMBL" id="JAAGWH010000013">
    <property type="protein sequence ID" value="NEK93827.1"/>
    <property type="molecule type" value="Genomic_DNA"/>
</dbReference>
<dbReference type="AlphaFoldDB" id="A0A6P0ERT3"/>
<accession>A0A6P0ERT3</accession>
<keyword evidence="3" id="KW-1185">Reference proteome</keyword>
<organism evidence="1 3">
    <name type="scientific">Modestobacter muralis</name>
    <dbReference type="NCBI Taxonomy" id="1608614"/>
    <lineage>
        <taxon>Bacteria</taxon>
        <taxon>Bacillati</taxon>
        <taxon>Actinomycetota</taxon>
        <taxon>Actinomycetes</taxon>
        <taxon>Geodermatophilales</taxon>
        <taxon>Geodermatophilaceae</taxon>
        <taxon>Modestobacter</taxon>
    </lineage>
</organism>
<reference evidence="2 4" key="2">
    <citation type="submission" date="2020-02" db="EMBL/GenBank/DDBJ databases">
        <title>The WGS of Modestobacter muralis DSM 100205.</title>
        <authorList>
            <person name="Jiang Z."/>
        </authorList>
    </citation>
    <scope>NUCLEOTIDE SEQUENCE [LARGE SCALE GENOMIC DNA]</scope>
    <source>
        <strain evidence="2 4">DSM 100205</strain>
    </source>
</reference>
<dbReference type="GO" id="GO:0016853">
    <property type="term" value="F:isomerase activity"/>
    <property type="evidence" value="ECO:0007669"/>
    <property type="project" value="InterPro"/>
</dbReference>
<dbReference type="InterPro" id="IPR011013">
    <property type="entry name" value="Gal_mutarotase_sf_dom"/>
</dbReference>
<dbReference type="Pfam" id="PF01263">
    <property type="entry name" value="Aldose_epim"/>
    <property type="match status" value="1"/>
</dbReference>
<dbReference type="GO" id="GO:0005975">
    <property type="term" value="P:carbohydrate metabolic process"/>
    <property type="evidence" value="ECO:0007669"/>
    <property type="project" value="InterPro"/>
</dbReference>
<evidence type="ECO:0000313" key="4">
    <source>
        <dbReference type="Proteomes" id="UP000471152"/>
    </source>
</evidence>
<proteinExistence type="predicted"/>
<name>A0A6P0ERT3_9ACTN</name>
<sequence>MSLDPSSPEQPWPRTEPLEVEVAAGDARLVVDLRGGGLRELVVGDWPVVDGYPAGTVPAGRRGGVLLPWPNRLRGGRWSWRGRDLQLDVVSEASPNAVHGLVTAQRWEVLAQRADAVTVGTTIEQRTGWPFRLAAAVDYELAPGQLTVTVRVRNPGDQDVPFGAGMHPYFSVGADAPGDVSAAELSVPARTALVLEGGLPTGGSRPFDGAIGRIGDLPIDTAVTDLVRDDDGWARTRLSGPAGALTVAVDAAWRWLQVYTGDTLPADQRRRSVAVEPMTCPPNALADGVDVLVVAPGETWSGSWTCAWTPA</sequence>
<comment type="caution">
    <text evidence="1">The sequence shown here is derived from an EMBL/GenBank/DDBJ whole genome shotgun (WGS) entry which is preliminary data.</text>
</comment>
<protein>
    <submittedName>
        <fullName evidence="1">Aldose epimerase</fullName>
    </submittedName>
</protein>
<dbReference type="InterPro" id="IPR008183">
    <property type="entry name" value="Aldose_1/G6P_1-epimerase"/>
</dbReference>